<comment type="caution">
    <text evidence="3">The sequence shown here is derived from an EMBL/GenBank/DDBJ whole genome shotgun (WGS) entry which is preliminary data.</text>
</comment>
<dbReference type="Proteomes" id="UP000663853">
    <property type="component" value="Unassembled WGS sequence"/>
</dbReference>
<protein>
    <recommendedName>
        <fullName evidence="2">Fungal-type protein kinase domain-containing protein</fullName>
    </recommendedName>
</protein>
<feature type="domain" description="Fungal-type protein kinase" evidence="2">
    <location>
        <begin position="539"/>
        <end position="656"/>
    </location>
</feature>
<evidence type="ECO:0000313" key="4">
    <source>
        <dbReference type="Proteomes" id="UP000663853"/>
    </source>
</evidence>
<feature type="compositionally biased region" description="Low complexity" evidence="1">
    <location>
        <begin position="370"/>
        <end position="379"/>
    </location>
</feature>
<dbReference type="InterPro" id="IPR040976">
    <property type="entry name" value="Pkinase_fungal"/>
</dbReference>
<evidence type="ECO:0000313" key="3">
    <source>
        <dbReference type="EMBL" id="CAE6432659.1"/>
    </source>
</evidence>
<dbReference type="OrthoDB" id="3270019at2759"/>
<reference evidence="3" key="1">
    <citation type="submission" date="2021-01" db="EMBL/GenBank/DDBJ databases">
        <authorList>
            <person name="Kaushik A."/>
        </authorList>
    </citation>
    <scope>NUCLEOTIDE SEQUENCE</scope>
    <source>
        <strain evidence="3">AG6-10EEA</strain>
    </source>
</reference>
<feature type="compositionally biased region" description="Low complexity" evidence="1">
    <location>
        <begin position="194"/>
        <end position="205"/>
    </location>
</feature>
<feature type="region of interest" description="Disordered" evidence="1">
    <location>
        <begin position="329"/>
        <end position="429"/>
    </location>
</feature>
<dbReference type="AlphaFoldDB" id="A0A8H2XQ64"/>
<dbReference type="PANTHER" id="PTHR38248">
    <property type="entry name" value="FUNK1 6"/>
    <property type="match status" value="1"/>
</dbReference>
<organism evidence="3 4">
    <name type="scientific">Rhizoctonia solani</name>
    <dbReference type="NCBI Taxonomy" id="456999"/>
    <lineage>
        <taxon>Eukaryota</taxon>
        <taxon>Fungi</taxon>
        <taxon>Dikarya</taxon>
        <taxon>Basidiomycota</taxon>
        <taxon>Agaricomycotina</taxon>
        <taxon>Agaricomycetes</taxon>
        <taxon>Cantharellales</taxon>
        <taxon>Ceratobasidiaceae</taxon>
        <taxon>Rhizoctonia</taxon>
    </lineage>
</organism>
<dbReference type="Pfam" id="PF17667">
    <property type="entry name" value="Pkinase_fungal"/>
    <property type="match status" value="2"/>
</dbReference>
<proteinExistence type="predicted"/>
<sequence length="763" mass="85824">MPSTGNSPDGPPSSTDTARPLQHKLVHDCLREVLPLCGDPDLQQFLTEYKNAGKDKSRYAPFVRLANRALQILVPLRPQGIRTASGLEVLFNVNHPKRISGMGGSWSPDVVLVSLSSAKRIHDDPNGDWDHIINEYSFSPPDGLEWPDVLASVELKWNYHPVLSEKPAQYDNNLTIIEPLSISLDPVSDNSVGDTSSDATTNSTSGRTSSDFAQNFANGGNPGATEMIGDHPAPDDSMPSIRKFDHHDIKNTKKEAMEQSGINGAEMLRCSLGRRHALGLVIIDATIWVWWYDRQGAIQSSGIDFIGNLPHFLVLLLALQRSTIGNWGFDDELDPSITRRHTPQDPVSEDTTNAAPQSLADNGQRGRPGRQGPTGPRQRSSSNKTRRGSPSKCRRGSSSNSQRGSPGNSRRDSSSNSRQNSVDPQAPLTELEINPNFKIRYTVPIQSFLHNPFRLKGKSTNVFRVTSSTGQSPLAAKLYWPNHGRLNEEVIIGHARDIAPDLHNHLPLVKGFRDIDPIGTLRIRQELGINSRRPARALRIIIFEFLEPITELTRDDFVVALVECMRCHYVLWTNEIRHQDLSLGNLMVRREADRSYGVVNDFDLSYSKGQVESDKDITATALFMALDLQLRSMEHLEVKRLYYHDLESFFWIMVWMFLAVQDKKVKPVPKVAHWHTGDMEKSCEARSFLFFNGPERYIPHPEWTPYWKIVGEAINWFQPRLRDHDREETPERNVELLRGFLEVIGANFEGEMPTIPAVEGLAL</sequence>
<feature type="domain" description="Fungal-type protein kinase" evidence="2">
    <location>
        <begin position="251"/>
        <end position="333"/>
    </location>
</feature>
<feature type="region of interest" description="Disordered" evidence="1">
    <location>
        <begin position="188"/>
        <end position="242"/>
    </location>
</feature>
<gene>
    <name evidence="3" type="ORF">RDB_LOCUS26000</name>
</gene>
<dbReference type="PANTHER" id="PTHR38248:SF2">
    <property type="entry name" value="FUNK1 11"/>
    <property type="match status" value="1"/>
</dbReference>
<dbReference type="InterPro" id="IPR011009">
    <property type="entry name" value="Kinase-like_dom_sf"/>
</dbReference>
<feature type="compositionally biased region" description="Polar residues" evidence="1">
    <location>
        <begin position="206"/>
        <end position="218"/>
    </location>
</feature>
<dbReference type="EMBL" id="CAJMXA010000483">
    <property type="protein sequence ID" value="CAE6432659.1"/>
    <property type="molecule type" value="Genomic_DNA"/>
</dbReference>
<feature type="compositionally biased region" description="Low complexity" evidence="1">
    <location>
        <begin position="396"/>
        <end position="421"/>
    </location>
</feature>
<accession>A0A8H2XQ64</accession>
<dbReference type="SUPFAM" id="SSF56112">
    <property type="entry name" value="Protein kinase-like (PK-like)"/>
    <property type="match status" value="1"/>
</dbReference>
<name>A0A8H2XQ64_9AGAM</name>
<evidence type="ECO:0000259" key="2">
    <source>
        <dbReference type="Pfam" id="PF17667"/>
    </source>
</evidence>
<feature type="compositionally biased region" description="Basic residues" evidence="1">
    <location>
        <begin position="384"/>
        <end position="395"/>
    </location>
</feature>
<evidence type="ECO:0000256" key="1">
    <source>
        <dbReference type="SAM" id="MobiDB-lite"/>
    </source>
</evidence>
<feature type="compositionally biased region" description="Polar residues" evidence="1">
    <location>
        <begin position="349"/>
        <end position="361"/>
    </location>
</feature>